<feature type="transmembrane region" description="Helical" evidence="1">
    <location>
        <begin position="74"/>
        <end position="95"/>
    </location>
</feature>
<accession>A0ABS9UHM7</accession>
<evidence type="ECO:0008006" key="4">
    <source>
        <dbReference type="Google" id="ProtNLM"/>
    </source>
</evidence>
<evidence type="ECO:0000256" key="1">
    <source>
        <dbReference type="SAM" id="Phobius"/>
    </source>
</evidence>
<dbReference type="InterPro" id="IPR019074">
    <property type="entry name" value="YabQ"/>
</dbReference>
<protein>
    <recommendedName>
        <fullName evidence="4">Spore cortex biosynthesis protein YabQ</fullName>
    </recommendedName>
</protein>
<keyword evidence="1" id="KW-1133">Transmembrane helix</keyword>
<organism evidence="2 3">
    <name type="scientific">Solibacillus palustris</name>
    <dbReference type="NCBI Taxonomy" id="2908203"/>
    <lineage>
        <taxon>Bacteria</taxon>
        <taxon>Bacillati</taxon>
        <taxon>Bacillota</taxon>
        <taxon>Bacilli</taxon>
        <taxon>Bacillales</taxon>
        <taxon>Caryophanaceae</taxon>
        <taxon>Solibacillus</taxon>
    </lineage>
</organism>
<comment type="caution">
    <text evidence="2">The sequence shown here is derived from an EMBL/GenBank/DDBJ whole genome shotgun (WGS) entry which is preliminary data.</text>
</comment>
<evidence type="ECO:0000313" key="3">
    <source>
        <dbReference type="Proteomes" id="UP001316087"/>
    </source>
</evidence>
<dbReference type="Proteomes" id="UP001316087">
    <property type="component" value="Unassembled WGS sequence"/>
</dbReference>
<keyword evidence="1" id="KW-0472">Membrane</keyword>
<dbReference type="NCBIfam" id="TIGR02893">
    <property type="entry name" value="spore_yabQ"/>
    <property type="match status" value="1"/>
</dbReference>
<evidence type="ECO:0000313" key="2">
    <source>
        <dbReference type="EMBL" id="MCH7323864.1"/>
    </source>
</evidence>
<reference evidence="2 3" key="1">
    <citation type="submission" date="2022-03" db="EMBL/GenBank/DDBJ databases">
        <authorList>
            <person name="Jo J.-H."/>
            <person name="Im W.-T."/>
        </authorList>
    </citation>
    <scope>NUCLEOTIDE SEQUENCE [LARGE SCALE GENOMIC DNA]</scope>
    <source>
        <strain evidence="2 3">MA9</strain>
    </source>
</reference>
<name>A0ABS9UHM7_9BACL</name>
<feature type="transmembrane region" description="Helical" evidence="1">
    <location>
        <begin position="101"/>
        <end position="120"/>
    </location>
</feature>
<dbReference type="EMBL" id="JAKZFC010000011">
    <property type="protein sequence ID" value="MCH7323864.1"/>
    <property type="molecule type" value="Genomic_DNA"/>
</dbReference>
<keyword evidence="1" id="KW-0812">Transmembrane</keyword>
<gene>
    <name evidence="2" type="ORF">LZ480_18505</name>
</gene>
<feature type="transmembrane region" description="Helical" evidence="1">
    <location>
        <begin position="21"/>
        <end position="42"/>
    </location>
</feature>
<keyword evidence="3" id="KW-1185">Reference proteome</keyword>
<proteinExistence type="predicted"/>
<sequence>MVIDGTRIITRQFPIKFIRDIARYLEALVWVLLAISTFYLLFLIKGGQWRFVDPLAQILGIISYELFFQNIARFIGRLFVNIVIKPIYFIGHVFVVIIRKIIQFVIALCLLIINPIFKFLKKYLLKNFKSKK</sequence>